<keyword evidence="6 11" id="KW-0812">Transmembrane</keyword>
<keyword evidence="9" id="KW-0902">Two-component regulatory system</keyword>
<reference evidence="13" key="1">
    <citation type="journal article" date="2023" name="Int. J. Syst. Evol. Microbiol.">
        <title>Streptomyces meridianus sp. nov. isolated from brackish water of the Tagus estuary in Alcochete, Portugal.</title>
        <authorList>
            <person name="Santos J.D.N."/>
            <person name="Klimek D."/>
            <person name="Calusinska M."/>
            <person name="Lobo Da Cunha A."/>
            <person name="Catita J."/>
            <person name="Goncalves H."/>
            <person name="Gonzalez I."/>
            <person name="Reyes F."/>
            <person name="Lage O.M."/>
        </authorList>
    </citation>
    <scope>NUCLEOTIDE SEQUENCE</scope>
    <source>
        <strain evidence="13">MTZ3.1</strain>
    </source>
</reference>
<feature type="transmembrane region" description="Helical" evidence="11">
    <location>
        <begin position="161"/>
        <end position="180"/>
    </location>
</feature>
<evidence type="ECO:0000256" key="4">
    <source>
        <dbReference type="ARBA" id="ARBA00022553"/>
    </source>
</evidence>
<dbReference type="PROSITE" id="PS50109">
    <property type="entry name" value="HIS_KIN"/>
    <property type="match status" value="1"/>
</dbReference>
<accession>A0ABT0X5L3</accession>
<dbReference type="GO" id="GO:0016301">
    <property type="term" value="F:kinase activity"/>
    <property type="evidence" value="ECO:0007669"/>
    <property type="project" value="UniProtKB-KW"/>
</dbReference>
<evidence type="ECO:0000259" key="12">
    <source>
        <dbReference type="PROSITE" id="PS50109"/>
    </source>
</evidence>
<dbReference type="Proteomes" id="UP001167160">
    <property type="component" value="Unassembled WGS sequence"/>
</dbReference>
<evidence type="ECO:0000256" key="5">
    <source>
        <dbReference type="ARBA" id="ARBA00022679"/>
    </source>
</evidence>
<comment type="catalytic activity">
    <reaction evidence="1">
        <text>ATP + protein L-histidine = ADP + protein N-phospho-L-histidine.</text>
        <dbReference type="EC" id="2.7.13.3"/>
    </reaction>
</comment>
<keyword evidence="14" id="KW-1185">Reference proteome</keyword>
<sequence length="506" mass="54233">MKLSTRIALSVAAVVPLMVMASGALLLRLVTGDLRAQQDARLHDRAAAVAEDARRLLRVTATGRPPAVEQARQRSLFASGLDIGIRLTGPEGTASGGPQPDPAVRLPARAPVPVTVRGAGESWRVLSDPVKVPRQHVRGTLWLLAPDTASRTQLSLVRRRVIATALLAAPVSGLLAWAVAARAARPLRLLQRRTSGLDPRATATRLEHTPTRIAEVDDLAATLRTVLARYDEQAARTAEALETARSFSAAASHELRTPLMSMQTNLEVLAEHPDLGQRDREEAVRDLRREHARLLGLLVMLRELGRGDLVEADAFGPVEVADVIDTSAEDLRRRHPGARIGVRTEQSPRVHGWEPGLRTVVDNLLGNALVHGRTGEQPARVEVVLRASGRPGAAEAVLTVDDHGPGIPAQLRGSVFERFRRGPDSPGSGLGLTLVAQQVALHRGRIRVLERPGGSGTRIEVRLPALSGPGAATTATLPLRRDWMAAAARSYAGPQSGSHDFHKDGS</sequence>
<evidence type="ECO:0000256" key="1">
    <source>
        <dbReference type="ARBA" id="ARBA00000085"/>
    </source>
</evidence>
<dbReference type="PANTHER" id="PTHR45436">
    <property type="entry name" value="SENSOR HISTIDINE KINASE YKOH"/>
    <property type="match status" value="1"/>
</dbReference>
<dbReference type="Pfam" id="PF00512">
    <property type="entry name" value="HisKA"/>
    <property type="match status" value="1"/>
</dbReference>
<dbReference type="Gene3D" id="3.30.565.10">
    <property type="entry name" value="Histidine kinase-like ATPase, C-terminal domain"/>
    <property type="match status" value="1"/>
</dbReference>
<evidence type="ECO:0000313" key="13">
    <source>
        <dbReference type="EMBL" id="MCM2577828.1"/>
    </source>
</evidence>
<dbReference type="InterPro" id="IPR036097">
    <property type="entry name" value="HisK_dim/P_sf"/>
</dbReference>
<dbReference type="EMBL" id="JAMQGM010000022">
    <property type="protein sequence ID" value="MCM2577828.1"/>
    <property type="molecule type" value="Genomic_DNA"/>
</dbReference>
<dbReference type="PRINTS" id="PR00344">
    <property type="entry name" value="BCTRLSENSOR"/>
</dbReference>
<proteinExistence type="predicted"/>
<organism evidence="13 14">
    <name type="scientific">Streptomyces meridianus</name>
    <dbReference type="NCBI Taxonomy" id="2938945"/>
    <lineage>
        <taxon>Bacteria</taxon>
        <taxon>Bacillati</taxon>
        <taxon>Actinomycetota</taxon>
        <taxon>Actinomycetes</taxon>
        <taxon>Kitasatosporales</taxon>
        <taxon>Streptomycetaceae</taxon>
        <taxon>Streptomyces</taxon>
    </lineage>
</organism>
<gene>
    <name evidence="13" type="ORF">M1E25_10755</name>
</gene>
<dbReference type="PANTHER" id="PTHR45436:SF5">
    <property type="entry name" value="SENSOR HISTIDINE KINASE TRCS"/>
    <property type="match status" value="1"/>
</dbReference>
<evidence type="ECO:0000256" key="8">
    <source>
        <dbReference type="ARBA" id="ARBA00022989"/>
    </source>
</evidence>
<keyword evidence="10 11" id="KW-0472">Membrane</keyword>
<dbReference type="InterPro" id="IPR036890">
    <property type="entry name" value="HATPase_C_sf"/>
</dbReference>
<dbReference type="InterPro" id="IPR050428">
    <property type="entry name" value="TCS_sensor_his_kinase"/>
</dbReference>
<evidence type="ECO:0000256" key="9">
    <source>
        <dbReference type="ARBA" id="ARBA00023012"/>
    </source>
</evidence>
<keyword evidence="4" id="KW-0597">Phosphoprotein</keyword>
<feature type="transmembrane region" description="Helical" evidence="11">
    <location>
        <begin position="6"/>
        <end position="27"/>
    </location>
</feature>
<evidence type="ECO:0000256" key="7">
    <source>
        <dbReference type="ARBA" id="ARBA00022777"/>
    </source>
</evidence>
<comment type="subcellular location">
    <subcellularLocation>
        <location evidence="2">Cell membrane</location>
    </subcellularLocation>
</comment>
<dbReference type="CDD" id="cd00075">
    <property type="entry name" value="HATPase"/>
    <property type="match status" value="1"/>
</dbReference>
<evidence type="ECO:0000256" key="3">
    <source>
        <dbReference type="ARBA" id="ARBA00012438"/>
    </source>
</evidence>
<evidence type="ECO:0000256" key="2">
    <source>
        <dbReference type="ARBA" id="ARBA00004236"/>
    </source>
</evidence>
<dbReference type="SUPFAM" id="SSF47384">
    <property type="entry name" value="Homodimeric domain of signal transducing histidine kinase"/>
    <property type="match status" value="1"/>
</dbReference>
<evidence type="ECO:0000256" key="6">
    <source>
        <dbReference type="ARBA" id="ARBA00022692"/>
    </source>
</evidence>
<dbReference type="InterPro" id="IPR005467">
    <property type="entry name" value="His_kinase_dom"/>
</dbReference>
<dbReference type="Pfam" id="PF02518">
    <property type="entry name" value="HATPase_c"/>
    <property type="match status" value="1"/>
</dbReference>
<dbReference type="InterPro" id="IPR003594">
    <property type="entry name" value="HATPase_dom"/>
</dbReference>
<evidence type="ECO:0000256" key="11">
    <source>
        <dbReference type="SAM" id="Phobius"/>
    </source>
</evidence>
<dbReference type="CDD" id="cd00082">
    <property type="entry name" value="HisKA"/>
    <property type="match status" value="1"/>
</dbReference>
<keyword evidence="8 11" id="KW-1133">Transmembrane helix</keyword>
<keyword evidence="5" id="KW-0808">Transferase</keyword>
<dbReference type="InterPro" id="IPR003661">
    <property type="entry name" value="HisK_dim/P_dom"/>
</dbReference>
<dbReference type="Gene3D" id="1.10.287.130">
    <property type="match status" value="1"/>
</dbReference>
<dbReference type="InterPro" id="IPR004358">
    <property type="entry name" value="Sig_transdc_His_kin-like_C"/>
</dbReference>
<dbReference type="EC" id="2.7.13.3" evidence="3"/>
<evidence type="ECO:0000313" key="14">
    <source>
        <dbReference type="Proteomes" id="UP001167160"/>
    </source>
</evidence>
<keyword evidence="7 13" id="KW-0418">Kinase</keyword>
<name>A0ABT0X5L3_9ACTN</name>
<dbReference type="SUPFAM" id="SSF55874">
    <property type="entry name" value="ATPase domain of HSP90 chaperone/DNA topoisomerase II/histidine kinase"/>
    <property type="match status" value="1"/>
</dbReference>
<feature type="domain" description="Histidine kinase" evidence="12">
    <location>
        <begin position="250"/>
        <end position="467"/>
    </location>
</feature>
<dbReference type="SMART" id="SM00387">
    <property type="entry name" value="HATPase_c"/>
    <property type="match status" value="1"/>
</dbReference>
<protein>
    <recommendedName>
        <fullName evidence="3">histidine kinase</fullName>
        <ecNumber evidence="3">2.7.13.3</ecNumber>
    </recommendedName>
</protein>
<evidence type="ECO:0000256" key="10">
    <source>
        <dbReference type="ARBA" id="ARBA00023136"/>
    </source>
</evidence>
<dbReference type="RefSeq" id="WP_251413224.1">
    <property type="nucleotide sequence ID" value="NZ_JAMQGM010000022.1"/>
</dbReference>
<dbReference type="SMART" id="SM00388">
    <property type="entry name" value="HisKA"/>
    <property type="match status" value="1"/>
</dbReference>
<comment type="caution">
    <text evidence="13">The sequence shown here is derived from an EMBL/GenBank/DDBJ whole genome shotgun (WGS) entry which is preliminary data.</text>
</comment>